<dbReference type="AlphaFoldDB" id="A0A5C5YJL7"/>
<name>A0A5C5YJL7_9BACT</name>
<dbReference type="RefSeq" id="WP_146389535.1">
    <property type="nucleotide sequence ID" value="NZ_SJPK01000001.1"/>
</dbReference>
<evidence type="ECO:0000313" key="2">
    <source>
        <dbReference type="EMBL" id="TWT75038.1"/>
    </source>
</evidence>
<dbReference type="SMART" id="SM00710">
    <property type="entry name" value="PbH1"/>
    <property type="match status" value="6"/>
</dbReference>
<dbReference type="InterPro" id="IPR006626">
    <property type="entry name" value="PbH1"/>
</dbReference>
<dbReference type="PANTHER" id="PTHR36453">
    <property type="entry name" value="SECRETED PROTEIN-RELATED"/>
    <property type="match status" value="1"/>
</dbReference>
<dbReference type="PANTHER" id="PTHR36453:SF1">
    <property type="entry name" value="RIGHT HANDED BETA HELIX DOMAIN-CONTAINING PROTEIN"/>
    <property type="match status" value="1"/>
</dbReference>
<feature type="domain" description="Right handed beta helix" evidence="1">
    <location>
        <begin position="335"/>
        <end position="465"/>
    </location>
</feature>
<dbReference type="Pfam" id="PF13229">
    <property type="entry name" value="Beta_helix"/>
    <property type="match status" value="1"/>
</dbReference>
<organism evidence="2 3">
    <name type="scientific">Allorhodopirellula solitaria</name>
    <dbReference type="NCBI Taxonomy" id="2527987"/>
    <lineage>
        <taxon>Bacteria</taxon>
        <taxon>Pseudomonadati</taxon>
        <taxon>Planctomycetota</taxon>
        <taxon>Planctomycetia</taxon>
        <taxon>Pirellulales</taxon>
        <taxon>Pirellulaceae</taxon>
        <taxon>Allorhodopirellula</taxon>
    </lineage>
</organism>
<dbReference type="Gene3D" id="2.160.20.10">
    <property type="entry name" value="Single-stranded right-handed beta-helix, Pectin lyase-like"/>
    <property type="match status" value="2"/>
</dbReference>
<comment type="caution">
    <text evidence="2">The sequence shown here is derived from an EMBL/GenBank/DDBJ whole genome shotgun (WGS) entry which is preliminary data.</text>
</comment>
<proteinExistence type="predicted"/>
<dbReference type="InterPro" id="IPR012334">
    <property type="entry name" value="Pectin_lyas_fold"/>
</dbReference>
<dbReference type="OrthoDB" id="227157at2"/>
<protein>
    <recommendedName>
        <fullName evidence="1">Right handed beta helix domain-containing protein</fullName>
    </recommendedName>
</protein>
<dbReference type="InterPro" id="IPR039448">
    <property type="entry name" value="Beta_helix"/>
</dbReference>
<dbReference type="SUPFAM" id="SSF51126">
    <property type="entry name" value="Pectin lyase-like"/>
    <property type="match status" value="1"/>
</dbReference>
<sequence length="886" mass="98392">MRRSGLFYIPSESPISFCLLAVFLSLGNTAVAERVLNVSPDGPLRSIAEARDAIRRLPGDEAVRVVVAEGVYPITVPIVFTPEDSGKAGAPVTYEAASGAQPVVSGGKAIDGFAAQPDGTWTASVDPKWRFEQLWVNGRRAVRAREPDAFFYYLRKAKETMGETLGANPQPIARQTLYADPRDLATLRDLSAAENHQAQILLFHKWDNTRKFLDGIDVDACKLLTSGKQMKSWNPLTRDTAYVLENYRAAMDEPGEWFLDDDGTLHYLPRPGETPNSTIAIAPVADKLIEIVGDPAAGKFVEHLNFRGIAFQHTGWQTPPRGFEPTQAAASIEAAVQIDGARSVTFHDCEIGRVATYGLWLRKGCRDSQVTHCDLHDLGAGGIRIGDMGISENKEERTSNITIDNNFIRHGGRVFPCAVGVWIGQSGNNTVTHNEIADLYYTGISVGWRWGYSDSLAVNNRIEFNHIHHLGWGWLSDMGGVYTLGPSAGTSISNNVIHDILAWGYGGWGLYNDEGSTGILMENNLVYRTKSGGYHQHYGRDNLIRNNIFAYSREYQLKRSRVEDHLSFTLERNVIEWDSGRLFNGSWSDDNVKLDHNLYWRSDGKPIDFAGMTFAQWQASGKDTGSIVADPLFADTANDDFRLQDDAPASKIGFIPFDTSKAGVYGDSQWVAKSKNLTFPRMKQPPPTPVLAVREDFEAGELPVATSVSQDANRPGIEVVETEAAHSGRHALRMTDASDLSHRYYPMFVVAPEHEEGVSRCDFAIKLGEGAVFQHEWRDRSQPYRIGPSLWIENHQLRVGTGELLTLPESEWFKIQITAPLGEDAGTWDLVVTLPDGQTQRFEKLPNKSQDWRTLQWLGFVSQADADSVVWIDDLELSTNLPHPSP</sequence>
<evidence type="ECO:0000313" key="3">
    <source>
        <dbReference type="Proteomes" id="UP000318053"/>
    </source>
</evidence>
<gene>
    <name evidence="2" type="ORF">CA85_03260</name>
</gene>
<accession>A0A5C5YJL7</accession>
<dbReference type="Proteomes" id="UP000318053">
    <property type="component" value="Unassembled WGS sequence"/>
</dbReference>
<evidence type="ECO:0000259" key="1">
    <source>
        <dbReference type="Pfam" id="PF13229"/>
    </source>
</evidence>
<reference evidence="2 3" key="1">
    <citation type="submission" date="2019-02" db="EMBL/GenBank/DDBJ databases">
        <title>Deep-cultivation of Planctomycetes and their phenomic and genomic characterization uncovers novel biology.</title>
        <authorList>
            <person name="Wiegand S."/>
            <person name="Jogler M."/>
            <person name="Boedeker C."/>
            <person name="Pinto D."/>
            <person name="Vollmers J."/>
            <person name="Rivas-Marin E."/>
            <person name="Kohn T."/>
            <person name="Peeters S.H."/>
            <person name="Heuer A."/>
            <person name="Rast P."/>
            <person name="Oberbeckmann S."/>
            <person name="Bunk B."/>
            <person name="Jeske O."/>
            <person name="Meyerdierks A."/>
            <person name="Storesund J.E."/>
            <person name="Kallscheuer N."/>
            <person name="Luecker S."/>
            <person name="Lage O.M."/>
            <person name="Pohl T."/>
            <person name="Merkel B.J."/>
            <person name="Hornburger P."/>
            <person name="Mueller R.-W."/>
            <person name="Bruemmer F."/>
            <person name="Labrenz M."/>
            <person name="Spormann A.M."/>
            <person name="Op Den Camp H."/>
            <person name="Overmann J."/>
            <person name="Amann R."/>
            <person name="Jetten M.S.M."/>
            <person name="Mascher T."/>
            <person name="Medema M.H."/>
            <person name="Devos D.P."/>
            <person name="Kaster A.-K."/>
            <person name="Ovreas L."/>
            <person name="Rohde M."/>
            <person name="Galperin M.Y."/>
            <person name="Jogler C."/>
        </authorList>
    </citation>
    <scope>NUCLEOTIDE SEQUENCE [LARGE SCALE GENOMIC DNA]</scope>
    <source>
        <strain evidence="2 3">CA85</strain>
    </source>
</reference>
<dbReference type="EMBL" id="SJPK01000001">
    <property type="protein sequence ID" value="TWT75038.1"/>
    <property type="molecule type" value="Genomic_DNA"/>
</dbReference>
<keyword evidence="3" id="KW-1185">Reference proteome</keyword>
<dbReference type="InterPro" id="IPR011050">
    <property type="entry name" value="Pectin_lyase_fold/virulence"/>
</dbReference>